<organism evidence="1 2">
    <name type="scientific">Xenorhabdus szentirmaii DSM 16338</name>
    <dbReference type="NCBI Taxonomy" id="1427518"/>
    <lineage>
        <taxon>Bacteria</taxon>
        <taxon>Pseudomonadati</taxon>
        <taxon>Pseudomonadota</taxon>
        <taxon>Gammaproteobacteria</taxon>
        <taxon>Enterobacterales</taxon>
        <taxon>Morganellaceae</taxon>
        <taxon>Xenorhabdus</taxon>
    </lineage>
</organism>
<keyword evidence="2" id="KW-1185">Reference proteome</keyword>
<evidence type="ECO:0000313" key="1">
    <source>
        <dbReference type="EMBL" id="CDL85495.1"/>
    </source>
</evidence>
<dbReference type="EMBL" id="CBXF010000142">
    <property type="protein sequence ID" value="CDL85495.1"/>
    <property type="molecule type" value="Genomic_DNA"/>
</dbReference>
<proteinExistence type="predicted"/>
<dbReference type="Proteomes" id="UP000019202">
    <property type="component" value="Unassembled WGS sequence"/>
</dbReference>
<protein>
    <submittedName>
        <fullName evidence="1">Uncharacterized protein</fullName>
    </submittedName>
</protein>
<name>W1J7P1_9GAMM</name>
<dbReference type="STRING" id="1427518.XSR1_790007"/>
<comment type="caution">
    <text evidence="1">The sequence shown here is derived from an EMBL/GenBank/DDBJ whole genome shotgun (WGS) entry which is preliminary data.</text>
</comment>
<evidence type="ECO:0000313" key="2">
    <source>
        <dbReference type="Proteomes" id="UP000019202"/>
    </source>
</evidence>
<accession>W1J7P1</accession>
<dbReference type="AlphaFoldDB" id="W1J7P1"/>
<reference evidence="1" key="1">
    <citation type="submission" date="2013-11" db="EMBL/GenBank/DDBJ databases">
        <title>Draft genome sequence and annotation of the entomopathogenic bacteria, Xenorhabdus cabanillasi strain JM26 and Xenorhabdus szentirmai strain DSM 16338.</title>
        <authorList>
            <person name="Gualtieri M."/>
            <person name="Ogier J.C."/>
            <person name="Pages S."/>
            <person name="Givaudan A."/>
            <person name="Gaudriault S."/>
        </authorList>
    </citation>
    <scope>NUCLEOTIDE SEQUENCE [LARGE SCALE GENOMIC DNA]</scope>
    <source>
        <strain evidence="1">DSM 16338</strain>
    </source>
</reference>
<sequence length="63" mass="7297">MECRLKGLRYLVKYENSRFEKGDITQDEYEELINNHTNSIEDATDTTGCSWRRNGFQATGGFS</sequence>
<gene>
    <name evidence="1" type="ORF">XSR1_790007</name>
</gene>